<dbReference type="InterPro" id="IPR050438">
    <property type="entry name" value="LMW_PTPase"/>
</dbReference>
<dbReference type="Pfam" id="PF01451">
    <property type="entry name" value="LMWPc"/>
    <property type="match status" value="1"/>
</dbReference>
<dbReference type="HOGENOM" id="CLU_071415_2_3_0"/>
<dbReference type="GO" id="GO:0004725">
    <property type="term" value="F:protein tyrosine phosphatase activity"/>
    <property type="evidence" value="ECO:0007669"/>
    <property type="project" value="UniProtKB-EC"/>
</dbReference>
<comment type="similarity">
    <text evidence="1">Belongs to the low molecular weight phosphotyrosine protein phosphatase family.</text>
</comment>
<dbReference type="EMBL" id="AP012029">
    <property type="protein sequence ID" value="BAJ63528.1"/>
    <property type="molecule type" value="Genomic_DNA"/>
</dbReference>
<dbReference type="PANTHER" id="PTHR11717">
    <property type="entry name" value="LOW MOLECULAR WEIGHT PROTEIN TYROSINE PHOSPHATASE"/>
    <property type="match status" value="1"/>
</dbReference>
<dbReference type="InterPro" id="IPR017867">
    <property type="entry name" value="Tyr_phospatase_low_mol_wt"/>
</dbReference>
<feature type="domain" description="Phosphotyrosine protein phosphatase I" evidence="6">
    <location>
        <begin position="8"/>
        <end position="150"/>
    </location>
</feature>
<dbReference type="AlphaFoldDB" id="E8N514"/>
<evidence type="ECO:0000256" key="5">
    <source>
        <dbReference type="PIRSR" id="PIRSR617867-1"/>
    </source>
</evidence>
<dbReference type="FunCoup" id="E8N514">
    <property type="interactions" value="317"/>
</dbReference>
<dbReference type="OrthoDB" id="9784339at2"/>
<keyword evidence="3 7" id="KW-0378">Hydrolase</keyword>
<evidence type="ECO:0000256" key="2">
    <source>
        <dbReference type="ARBA" id="ARBA00013064"/>
    </source>
</evidence>
<feature type="active site" description="Proton donor" evidence="5">
    <location>
        <position position="126"/>
    </location>
</feature>
<evidence type="ECO:0000313" key="8">
    <source>
        <dbReference type="Proteomes" id="UP000008922"/>
    </source>
</evidence>
<proteinExistence type="inferred from homology"/>
<organism evidence="7 8">
    <name type="scientific">Anaerolinea thermophila (strain DSM 14523 / JCM 11388 / NBRC 100420 / UNI-1)</name>
    <dbReference type="NCBI Taxonomy" id="926569"/>
    <lineage>
        <taxon>Bacteria</taxon>
        <taxon>Bacillati</taxon>
        <taxon>Chloroflexota</taxon>
        <taxon>Anaerolineae</taxon>
        <taxon>Anaerolineales</taxon>
        <taxon>Anaerolineaceae</taxon>
        <taxon>Anaerolinea</taxon>
    </lineage>
</organism>
<gene>
    <name evidence="7" type="ordered locus">ANT_15000</name>
</gene>
<evidence type="ECO:0000256" key="3">
    <source>
        <dbReference type="ARBA" id="ARBA00022801"/>
    </source>
</evidence>
<dbReference type="InParanoid" id="E8N514"/>
<reference evidence="7 8" key="1">
    <citation type="submission" date="2010-12" db="EMBL/GenBank/DDBJ databases">
        <title>Whole genome sequence of Anaerolinea thermophila UNI-1.</title>
        <authorList>
            <person name="Narita-Yamada S."/>
            <person name="Kishi E."/>
            <person name="Watanabe Y."/>
            <person name="Takasaki K."/>
            <person name="Ankai A."/>
            <person name="Oguchi A."/>
            <person name="Fukui S."/>
            <person name="Takahashi M."/>
            <person name="Yashiro I."/>
            <person name="Hosoyama A."/>
            <person name="Sekiguchi Y."/>
            <person name="Hanada S."/>
            <person name="Fujita N."/>
        </authorList>
    </citation>
    <scope>NUCLEOTIDE SEQUENCE [LARGE SCALE GENOMIC DNA]</scope>
    <source>
        <strain evidence="8">DSM 14523 / JCM 11388 / NBRC 100420 / UNI-1</strain>
    </source>
</reference>
<dbReference type="SMART" id="SM00226">
    <property type="entry name" value="LMWPc"/>
    <property type="match status" value="1"/>
</dbReference>
<keyword evidence="4" id="KW-0904">Protein phosphatase</keyword>
<dbReference type="Gene3D" id="3.40.50.2300">
    <property type="match status" value="1"/>
</dbReference>
<dbReference type="eggNOG" id="COG0394">
    <property type="taxonomic scope" value="Bacteria"/>
</dbReference>
<evidence type="ECO:0000259" key="6">
    <source>
        <dbReference type="SMART" id="SM00226"/>
    </source>
</evidence>
<dbReference type="InterPro" id="IPR036196">
    <property type="entry name" value="Ptyr_pPase_sf"/>
</dbReference>
<feature type="active site" evidence="5">
    <location>
        <position position="20"/>
    </location>
</feature>
<dbReference type="PRINTS" id="PR00719">
    <property type="entry name" value="LMWPTPASE"/>
</dbReference>
<sequence>MEHQNHRHKILFVCTGNICRSPMAEAIFQHLVKQAGVENHFEVASAATTSWEVGEPPHPGTLSVLKKHGIPINPTKRAVKITPRDLEYYDHILVMDSDNVRALKGFDKVQRLTHFAPPGSPQDIPDPYYTGDFDEVFDLIHASCQNLLKHFQKDDESTS</sequence>
<protein>
    <recommendedName>
        <fullName evidence="2">protein-tyrosine-phosphatase</fullName>
        <ecNumber evidence="2">3.1.3.48</ecNumber>
    </recommendedName>
</protein>
<keyword evidence="8" id="KW-1185">Reference proteome</keyword>
<dbReference type="InterPro" id="IPR023485">
    <property type="entry name" value="Ptyr_pPase"/>
</dbReference>
<accession>E8N514</accession>
<name>E8N514_ANATU</name>
<evidence type="ECO:0000256" key="1">
    <source>
        <dbReference type="ARBA" id="ARBA00011063"/>
    </source>
</evidence>
<dbReference type="PANTHER" id="PTHR11717:SF7">
    <property type="entry name" value="LOW MOLECULAR WEIGHT PHOSPHOTYROSINE PROTEIN PHOSPHATASE"/>
    <property type="match status" value="1"/>
</dbReference>
<dbReference type="SUPFAM" id="SSF52788">
    <property type="entry name" value="Phosphotyrosine protein phosphatases I"/>
    <property type="match status" value="1"/>
</dbReference>
<dbReference type="EC" id="3.1.3.48" evidence="2"/>
<feature type="active site" description="Nucleophile" evidence="5">
    <location>
        <position position="14"/>
    </location>
</feature>
<evidence type="ECO:0000313" key="7">
    <source>
        <dbReference type="EMBL" id="BAJ63528.1"/>
    </source>
</evidence>
<dbReference type="CDD" id="cd16343">
    <property type="entry name" value="LMWPTP"/>
    <property type="match status" value="1"/>
</dbReference>
<dbReference type="KEGG" id="atm:ANT_15000"/>
<dbReference type="Proteomes" id="UP000008922">
    <property type="component" value="Chromosome"/>
</dbReference>
<evidence type="ECO:0000256" key="4">
    <source>
        <dbReference type="ARBA" id="ARBA00022912"/>
    </source>
</evidence>
<dbReference type="STRING" id="926569.ANT_15000"/>